<evidence type="ECO:0000313" key="1">
    <source>
        <dbReference type="EMBL" id="KAI4384899.1"/>
    </source>
</evidence>
<proteinExistence type="predicted"/>
<gene>
    <name evidence="1" type="ORF">MLD38_002985</name>
</gene>
<keyword evidence="2" id="KW-1185">Reference proteome</keyword>
<evidence type="ECO:0000313" key="2">
    <source>
        <dbReference type="Proteomes" id="UP001057402"/>
    </source>
</evidence>
<dbReference type="Proteomes" id="UP001057402">
    <property type="component" value="Chromosome 2"/>
</dbReference>
<comment type="caution">
    <text evidence="1">The sequence shown here is derived from an EMBL/GenBank/DDBJ whole genome shotgun (WGS) entry which is preliminary data.</text>
</comment>
<accession>A0ACB9S1A3</accession>
<organism evidence="1 2">
    <name type="scientific">Melastoma candidum</name>
    <dbReference type="NCBI Taxonomy" id="119954"/>
    <lineage>
        <taxon>Eukaryota</taxon>
        <taxon>Viridiplantae</taxon>
        <taxon>Streptophyta</taxon>
        <taxon>Embryophyta</taxon>
        <taxon>Tracheophyta</taxon>
        <taxon>Spermatophyta</taxon>
        <taxon>Magnoliopsida</taxon>
        <taxon>eudicotyledons</taxon>
        <taxon>Gunneridae</taxon>
        <taxon>Pentapetalae</taxon>
        <taxon>rosids</taxon>
        <taxon>malvids</taxon>
        <taxon>Myrtales</taxon>
        <taxon>Melastomataceae</taxon>
        <taxon>Melastomatoideae</taxon>
        <taxon>Melastomateae</taxon>
        <taxon>Melastoma</taxon>
    </lineage>
</organism>
<name>A0ACB9S1A3_9MYRT</name>
<sequence length="660" mass="72562">MTSAKDLTRILSGISLVAKEFSRRSDPLRAAREGDFPGLLRSVARAAVFSATDIAGLTRGTTRALPQERPGDVSGGRGSESSSVVYFDQAGAADVVGREREGGSRDGVERRVEEELAAEAAVDAFVSEGGGSSRPEGKIEAGVGAGEFGGKEDVMDGGEAGPTSSTAVVQTLPVKRRKPRERRVPSTPFTRALGFAGLGAGLAWGTLQESAKRLVYGAPKMQGNQSALSPFLSDKNAERLALALCRMRGAALKLGQMLSIQDESLVPAPILAALDIVRQGADVMPRSQLNQVLDSELGTDWTSKLASFDYEPMAAASIGQVHRAVTKDGLQVAMKIQYPGVADSIESDIENVKLLLEYTNLIPERLFLDRAMKVAKEELSRECDYELEAINQKRFRDLLSGKDGFYVPMVLDHISSKRVLTSELVSGVPIDKVALLDEETRNYVGSKLLELTLMELFLFRFMQTDPNWSNFLYDEEKNTINLIDFGAARDYPKRFVDDYLRMVVSCASKDRDAVIKMSQRLGFLTGTESDVMLDAHVQAGFIVGLPFAEPGGFDFRKNNITRSVSDLGATMLRHRLTPPPDEAYSLHRKLSGAFLACMKLRAIVPCQEMLLRIYTQYQFDDEDGVLRYFWDDSRHELGIIYPCRYKGEASKARARATDYI</sequence>
<reference evidence="2" key="1">
    <citation type="journal article" date="2023" name="Front. Plant Sci.">
        <title>Chromosomal-level genome assembly of Melastoma candidum provides insights into trichome evolution.</title>
        <authorList>
            <person name="Zhong Y."/>
            <person name="Wu W."/>
            <person name="Sun C."/>
            <person name="Zou P."/>
            <person name="Liu Y."/>
            <person name="Dai S."/>
            <person name="Zhou R."/>
        </authorList>
    </citation>
    <scope>NUCLEOTIDE SEQUENCE [LARGE SCALE GENOMIC DNA]</scope>
</reference>
<protein>
    <submittedName>
        <fullName evidence="1">Uncharacterized protein</fullName>
    </submittedName>
</protein>
<dbReference type="EMBL" id="CM042881">
    <property type="protein sequence ID" value="KAI4384899.1"/>
    <property type="molecule type" value="Genomic_DNA"/>
</dbReference>